<feature type="compositionally biased region" description="Polar residues" evidence="1">
    <location>
        <begin position="179"/>
        <end position="191"/>
    </location>
</feature>
<reference evidence="3" key="1">
    <citation type="submission" date="2021-03" db="EMBL/GenBank/DDBJ databases">
        <authorList>
            <person name="Bekaert M."/>
        </authorList>
    </citation>
    <scope>NUCLEOTIDE SEQUENCE</scope>
</reference>
<comment type="caution">
    <text evidence="3">The sequence shown here is derived from an EMBL/GenBank/DDBJ whole genome shotgun (WGS) entry which is preliminary data.</text>
</comment>
<feature type="transmembrane region" description="Helical" evidence="2">
    <location>
        <begin position="214"/>
        <end position="233"/>
    </location>
</feature>
<protein>
    <submittedName>
        <fullName evidence="3">Uncharacterized protein</fullName>
    </submittedName>
</protein>
<keyword evidence="2" id="KW-0472">Membrane</keyword>
<name>A0A8S3QV11_MYTED</name>
<evidence type="ECO:0000256" key="2">
    <source>
        <dbReference type="SAM" id="Phobius"/>
    </source>
</evidence>
<evidence type="ECO:0000313" key="3">
    <source>
        <dbReference type="EMBL" id="CAG2198204.1"/>
    </source>
</evidence>
<dbReference type="EMBL" id="CAJPWZ010000671">
    <property type="protein sequence ID" value="CAG2198204.1"/>
    <property type="molecule type" value="Genomic_DNA"/>
</dbReference>
<feature type="region of interest" description="Disordered" evidence="1">
    <location>
        <begin position="155"/>
        <end position="191"/>
    </location>
</feature>
<dbReference type="AlphaFoldDB" id="A0A8S3QV11"/>
<accession>A0A8S3QV11</accession>
<keyword evidence="2" id="KW-0812">Transmembrane</keyword>
<feature type="compositionally biased region" description="Basic and acidic residues" evidence="1">
    <location>
        <begin position="23"/>
        <end position="33"/>
    </location>
</feature>
<organism evidence="3 4">
    <name type="scientific">Mytilus edulis</name>
    <name type="common">Blue mussel</name>
    <dbReference type="NCBI Taxonomy" id="6550"/>
    <lineage>
        <taxon>Eukaryota</taxon>
        <taxon>Metazoa</taxon>
        <taxon>Spiralia</taxon>
        <taxon>Lophotrochozoa</taxon>
        <taxon>Mollusca</taxon>
        <taxon>Bivalvia</taxon>
        <taxon>Autobranchia</taxon>
        <taxon>Pteriomorphia</taxon>
        <taxon>Mytilida</taxon>
        <taxon>Mytiloidea</taxon>
        <taxon>Mytilidae</taxon>
        <taxon>Mytilinae</taxon>
        <taxon>Mytilus</taxon>
    </lineage>
</organism>
<feature type="region of interest" description="Disordered" evidence="1">
    <location>
        <begin position="23"/>
        <end position="48"/>
    </location>
</feature>
<feature type="transmembrane region" description="Helical" evidence="2">
    <location>
        <begin position="317"/>
        <end position="340"/>
    </location>
</feature>
<evidence type="ECO:0000256" key="1">
    <source>
        <dbReference type="SAM" id="MobiDB-lite"/>
    </source>
</evidence>
<feature type="compositionally biased region" description="Basic residues" evidence="1">
    <location>
        <begin position="166"/>
        <end position="175"/>
    </location>
</feature>
<proteinExistence type="predicted"/>
<keyword evidence="4" id="KW-1185">Reference proteome</keyword>
<keyword evidence="2" id="KW-1133">Transmembrane helix</keyword>
<dbReference type="Proteomes" id="UP000683360">
    <property type="component" value="Unassembled WGS sequence"/>
</dbReference>
<gene>
    <name evidence="3" type="ORF">MEDL_12980</name>
</gene>
<sequence length="352" mass="39892">MEESRNENSPPVLTVHLTWIKVKEPDTSSRKPEPALISKNKPPSTRRRNANRYAKWMATKTAVVPAAEHQQTTSKDHITQTEARDTIVCHVLTPTNPYNPNKACHRLVYYTSTTDRGKRSRIDFDINDYDLLTTPSHTSQVSIESKEAMQAAILAERPDTPYQPQHRSRSKMKAKRQTDPNLTDANSTSVESDETLQSLDLGAYALATRNRSSIITYVPILICYGILLCHFVYRAIVSVKTCTKSGHTGQPVTQLVSYSYERTYVKWLFKSNSGNTLVGIGNVQEANVGAYQRFESYRTGMMKRLNDSSPLRTSPRVIFTFVVSTLILLQVNNWVLSSIFHNIKDKRHKLSI</sequence>
<evidence type="ECO:0000313" key="4">
    <source>
        <dbReference type="Proteomes" id="UP000683360"/>
    </source>
</evidence>